<evidence type="ECO:0000313" key="2">
    <source>
        <dbReference type="Proteomes" id="UP001176883"/>
    </source>
</evidence>
<sequence length="245" mass="28451">MKKIINIIFGLIILTSCNQNQESKATKSKDIESAIMTSIDTTLTIHGLNAEDFKIIKSTDTIFYLKQLYEGIDGKTVGYDENSFTAIKAKVIFDFSFVQYTIDDNPAYPIAYSRQSEWTELNCINGEIEIPDFYGNTQSRRVHEQLNYPNFEEFKKSFNQDFEIIKRESIDEQSDFYKNLIQNKSRYVECCPEYITQAETFLKTNITDFNSIDELGLELFYKSIVIEVTGKLINGKNFKRIIIEK</sequence>
<comment type="caution">
    <text evidence="1">The sequence shown here is derived from an EMBL/GenBank/DDBJ whole genome shotgun (WGS) entry which is preliminary data.</text>
</comment>
<dbReference type="Proteomes" id="UP001176883">
    <property type="component" value="Unassembled WGS sequence"/>
</dbReference>
<dbReference type="PROSITE" id="PS51257">
    <property type="entry name" value="PROKAR_LIPOPROTEIN"/>
    <property type="match status" value="1"/>
</dbReference>
<gene>
    <name evidence="1" type="ORF">Q4Q35_07075</name>
</gene>
<name>A0ABT8W905_9FLAO</name>
<reference evidence="1" key="1">
    <citation type="submission" date="2023-07" db="EMBL/GenBank/DDBJ databases">
        <title>Two novel species in the genus Flavivirga.</title>
        <authorList>
            <person name="Kwon K."/>
        </authorList>
    </citation>
    <scope>NUCLEOTIDE SEQUENCE</scope>
    <source>
        <strain evidence="1">KCTC 52353</strain>
    </source>
</reference>
<protein>
    <recommendedName>
        <fullName evidence="3">Lipoprotein</fullName>
    </recommendedName>
</protein>
<organism evidence="1 2">
    <name type="scientific">Flavivirga aquimarina</name>
    <dbReference type="NCBI Taxonomy" id="2027862"/>
    <lineage>
        <taxon>Bacteria</taxon>
        <taxon>Pseudomonadati</taxon>
        <taxon>Bacteroidota</taxon>
        <taxon>Flavobacteriia</taxon>
        <taxon>Flavobacteriales</taxon>
        <taxon>Flavobacteriaceae</taxon>
        <taxon>Flavivirga</taxon>
    </lineage>
</organism>
<proteinExistence type="predicted"/>
<keyword evidence="2" id="KW-1185">Reference proteome</keyword>
<evidence type="ECO:0000313" key="1">
    <source>
        <dbReference type="EMBL" id="MDO5969563.1"/>
    </source>
</evidence>
<accession>A0ABT8W905</accession>
<dbReference type="EMBL" id="JAUOEK010000077">
    <property type="protein sequence ID" value="MDO5969563.1"/>
    <property type="molecule type" value="Genomic_DNA"/>
</dbReference>
<evidence type="ECO:0008006" key="3">
    <source>
        <dbReference type="Google" id="ProtNLM"/>
    </source>
</evidence>
<dbReference type="RefSeq" id="WP_303277258.1">
    <property type="nucleotide sequence ID" value="NZ_JAUOEK010000077.1"/>
</dbReference>